<organism evidence="7 8">
    <name type="scientific">Phenylobacterium conjunctum</name>
    <dbReference type="NCBI Taxonomy" id="1298959"/>
    <lineage>
        <taxon>Bacteria</taxon>
        <taxon>Pseudomonadati</taxon>
        <taxon>Pseudomonadota</taxon>
        <taxon>Alphaproteobacteria</taxon>
        <taxon>Caulobacterales</taxon>
        <taxon>Caulobacteraceae</taxon>
        <taxon>Phenylobacterium</taxon>
    </lineage>
</organism>
<keyword evidence="4" id="KW-0720">Serine protease</keyword>
<dbReference type="RefSeq" id="WP_377353393.1">
    <property type="nucleotide sequence ID" value="NZ_JBHTLQ010000017.1"/>
</dbReference>
<reference evidence="8" key="1">
    <citation type="journal article" date="2019" name="Int. J. Syst. Evol. Microbiol.">
        <title>The Global Catalogue of Microorganisms (GCM) 10K type strain sequencing project: providing services to taxonomists for standard genome sequencing and annotation.</title>
        <authorList>
            <consortium name="The Broad Institute Genomics Platform"/>
            <consortium name="The Broad Institute Genome Sequencing Center for Infectious Disease"/>
            <person name="Wu L."/>
            <person name="Ma J."/>
        </authorList>
    </citation>
    <scope>NUCLEOTIDE SEQUENCE [LARGE SCALE GENOMIC DNA]</scope>
    <source>
        <strain evidence="8">CCUG 55074</strain>
    </source>
</reference>
<dbReference type="SUPFAM" id="SSF53474">
    <property type="entry name" value="alpha/beta-Hydrolases"/>
    <property type="match status" value="1"/>
</dbReference>
<dbReference type="EMBL" id="JBHTLQ010000017">
    <property type="protein sequence ID" value="MFD1190788.1"/>
    <property type="molecule type" value="Genomic_DNA"/>
</dbReference>
<evidence type="ECO:0000313" key="8">
    <source>
        <dbReference type="Proteomes" id="UP001597216"/>
    </source>
</evidence>
<sequence length="695" mass="77603">MAPLPPTARRAPKTTVQLGRTRTDDYAWMKDDNWKDVLRDPKLLRADIREHLEAENAYTAQMLAGTEALQAQMFAEMKGRVKEDDSSVPASDGAWDYYVRYEIGAEHPIHARRPRGRNDGEVVLLDEDALSKGKAFFQVGAAHHSPDHRLYAWAADEQGSEYYTIRVKDLATGETLPFTVDSAYGDFCFSPDSQWLFWIWRDDNARPARIFRRPARGGEDVLVYEEPDDGMFLGVGTTADDSHIVIHSGNGSTTEQWLIPAADPTAAPVVAEPRQEGVKYELEHWGDRWVIRTNADEAVDFKLAYSMAEIPSRASWVDFVAHQPGRFISGVAAYKDHLVRLERVDALDRLTIMARAGAEHVVAFDEEAYALSLDSGYEYDTTLTRFVYQSPTTPRQWFDYDMASRERTLRKTQEIPSGHDPSRYVARRLTATAADGAQVPITVVMLKDTPLDGAAPLLLYGYGSYGIAMEPSFSIRNLSLVDRGWIWATAHIRGGSDKGWSWFLDGRKEKKVNTFTDFIACAEHLADHGYGARGRMVAYGGSAGGMLMGAVANMRPDLWAGIIAAVPFVDVLNTMSDTTLPLTPPEWPEWGNPLEDEAAYDRIASYSPYDNVAALPYPPVLATGGLSDPRVTYWEPQKWVAKLRQFSTSASPILLKINMDAGHGGASGRFDFLKEIALDYAFAVWAFERAWEKTA</sequence>
<dbReference type="PANTHER" id="PTHR11757">
    <property type="entry name" value="PROTEASE FAMILY S9A OLIGOPEPTIDASE"/>
    <property type="match status" value="1"/>
</dbReference>
<evidence type="ECO:0000256" key="1">
    <source>
        <dbReference type="ARBA" id="ARBA00005228"/>
    </source>
</evidence>
<dbReference type="SUPFAM" id="SSF50993">
    <property type="entry name" value="Peptidase/esterase 'gauge' domain"/>
    <property type="match status" value="1"/>
</dbReference>
<dbReference type="InterPro" id="IPR051543">
    <property type="entry name" value="Serine_Peptidase_S9A"/>
</dbReference>
<evidence type="ECO:0000256" key="4">
    <source>
        <dbReference type="ARBA" id="ARBA00022825"/>
    </source>
</evidence>
<dbReference type="Pfam" id="PF02897">
    <property type="entry name" value="Peptidase_S9_N"/>
    <property type="match status" value="1"/>
</dbReference>
<dbReference type="Gene3D" id="2.130.10.120">
    <property type="entry name" value="Prolyl oligopeptidase, N-terminal domain"/>
    <property type="match status" value="1"/>
</dbReference>
<dbReference type="Proteomes" id="UP001597216">
    <property type="component" value="Unassembled WGS sequence"/>
</dbReference>
<evidence type="ECO:0000259" key="5">
    <source>
        <dbReference type="Pfam" id="PF00326"/>
    </source>
</evidence>
<dbReference type="Gene3D" id="3.40.50.1820">
    <property type="entry name" value="alpha/beta hydrolase"/>
    <property type="match status" value="1"/>
</dbReference>
<dbReference type="PRINTS" id="PR00862">
    <property type="entry name" value="PROLIGOPTASE"/>
</dbReference>
<evidence type="ECO:0000256" key="3">
    <source>
        <dbReference type="ARBA" id="ARBA00022801"/>
    </source>
</evidence>
<gene>
    <name evidence="7" type="ORF">ACFQ27_09370</name>
</gene>
<keyword evidence="2" id="KW-0645">Protease</keyword>
<feature type="domain" description="Peptidase S9A N-terminal" evidence="6">
    <location>
        <begin position="5"/>
        <end position="412"/>
    </location>
</feature>
<feature type="domain" description="Peptidase S9 prolyl oligopeptidase catalytic" evidence="5">
    <location>
        <begin position="471"/>
        <end position="687"/>
    </location>
</feature>
<keyword evidence="3" id="KW-0378">Hydrolase</keyword>
<name>A0ABW3T1J2_9CAUL</name>
<comment type="similarity">
    <text evidence="1">Belongs to the peptidase S9A family.</text>
</comment>
<protein>
    <submittedName>
        <fullName evidence="7">S9 family peptidase</fullName>
    </submittedName>
</protein>
<evidence type="ECO:0000256" key="2">
    <source>
        <dbReference type="ARBA" id="ARBA00022670"/>
    </source>
</evidence>
<comment type="caution">
    <text evidence="7">The sequence shown here is derived from an EMBL/GenBank/DDBJ whole genome shotgun (WGS) entry which is preliminary data.</text>
</comment>
<dbReference type="InterPro" id="IPR029058">
    <property type="entry name" value="AB_hydrolase_fold"/>
</dbReference>
<dbReference type="InterPro" id="IPR023302">
    <property type="entry name" value="Pept_S9A_N"/>
</dbReference>
<evidence type="ECO:0000313" key="7">
    <source>
        <dbReference type="EMBL" id="MFD1190788.1"/>
    </source>
</evidence>
<accession>A0ABW3T1J2</accession>
<dbReference type="InterPro" id="IPR002470">
    <property type="entry name" value="Peptidase_S9A"/>
</dbReference>
<dbReference type="PANTHER" id="PTHR11757:SF19">
    <property type="entry name" value="PROLYL ENDOPEPTIDASE-LIKE"/>
    <property type="match status" value="1"/>
</dbReference>
<dbReference type="Pfam" id="PF00326">
    <property type="entry name" value="Peptidase_S9"/>
    <property type="match status" value="1"/>
</dbReference>
<keyword evidence="8" id="KW-1185">Reference proteome</keyword>
<evidence type="ECO:0000259" key="6">
    <source>
        <dbReference type="Pfam" id="PF02897"/>
    </source>
</evidence>
<proteinExistence type="inferred from homology"/>
<dbReference type="InterPro" id="IPR001375">
    <property type="entry name" value="Peptidase_S9_cat"/>
</dbReference>